<dbReference type="GO" id="GO:0046943">
    <property type="term" value="F:carboxylic acid transmembrane transporter activity"/>
    <property type="evidence" value="ECO:0007669"/>
    <property type="project" value="TreeGrafter"/>
</dbReference>
<comment type="subcellular location">
    <subcellularLocation>
        <location evidence="1">Membrane</location>
        <topology evidence="1">Multi-pass membrane protein</topology>
    </subcellularLocation>
</comment>
<keyword evidence="2 5" id="KW-0812">Transmembrane</keyword>
<evidence type="ECO:0000256" key="2">
    <source>
        <dbReference type="ARBA" id="ARBA00022692"/>
    </source>
</evidence>
<dbReference type="Proteomes" id="UP000183487">
    <property type="component" value="Unassembled WGS sequence"/>
</dbReference>
<dbReference type="OrthoDB" id="183263at2"/>
<dbReference type="PROSITE" id="PS00216">
    <property type="entry name" value="SUGAR_TRANSPORT_1"/>
    <property type="match status" value="1"/>
</dbReference>
<sequence length="413" mass="44181">MTSWYRRMTRVQKLTFWACWGGWALDGMDVQIFAFVIPALVTLWGMTKPQAGIISTSVLVSSAIGGIVAGVLADRFGRMRVLQITILWFATFTGLSAFTHNFHQLLITRSLQGLGFGGEWAAGAILIGEVANKESRGRAVGSVQGGWPVGYGVAALFYFVSFTLLTPAWAWRVLFLIGVLPALSVLWLRRNVPESPAFVAAAKARETISVRQTFGQIFSRKIVRRTATASLLAAGALGGNYTMLTWLVTFLKQNHGMSVGTTTIYIAANIFGSFCGYMGAAYMSDALGRKKTFVISALCAVTAVLLYTMTPINGPLMLLLGYLLGMFQSGIVSGMGACFSELFPAHIRASAGGFSYNFGRGVGSLIPAAVGLTSAAWGLAPSIGVWAVGSYSLVFIGALLTPETRNKELESGL</sequence>
<keyword evidence="8" id="KW-1185">Reference proteome</keyword>
<name>A0A1H1K0N8_9BURK</name>
<feature type="transmembrane region" description="Helical" evidence="5">
    <location>
        <begin position="292"/>
        <end position="310"/>
    </location>
</feature>
<gene>
    <name evidence="7" type="ORF">SAMN05443245_7702</name>
</gene>
<protein>
    <submittedName>
        <fullName evidence="7">Predicted arabinose efflux permease, MFS family</fullName>
    </submittedName>
</protein>
<organism evidence="7 8">
    <name type="scientific">Paraburkholderia fungorum</name>
    <dbReference type="NCBI Taxonomy" id="134537"/>
    <lineage>
        <taxon>Bacteria</taxon>
        <taxon>Pseudomonadati</taxon>
        <taxon>Pseudomonadota</taxon>
        <taxon>Betaproteobacteria</taxon>
        <taxon>Burkholderiales</taxon>
        <taxon>Burkholderiaceae</taxon>
        <taxon>Paraburkholderia</taxon>
    </lineage>
</organism>
<dbReference type="Pfam" id="PF07690">
    <property type="entry name" value="MFS_1"/>
    <property type="match status" value="1"/>
</dbReference>
<dbReference type="EMBL" id="FNKP01000004">
    <property type="protein sequence ID" value="SDR55487.1"/>
    <property type="molecule type" value="Genomic_DNA"/>
</dbReference>
<feature type="transmembrane region" description="Helical" evidence="5">
    <location>
        <begin position="111"/>
        <end position="131"/>
    </location>
</feature>
<dbReference type="PANTHER" id="PTHR23508:SF10">
    <property type="entry name" value="CARBOXYLIC ACID TRANSPORTER PROTEIN HOMOLOG"/>
    <property type="match status" value="1"/>
</dbReference>
<dbReference type="SUPFAM" id="SSF103473">
    <property type="entry name" value="MFS general substrate transporter"/>
    <property type="match status" value="1"/>
</dbReference>
<dbReference type="InterPro" id="IPR036259">
    <property type="entry name" value="MFS_trans_sf"/>
</dbReference>
<feature type="transmembrane region" description="Helical" evidence="5">
    <location>
        <begin position="358"/>
        <end position="377"/>
    </location>
</feature>
<evidence type="ECO:0000313" key="8">
    <source>
        <dbReference type="Proteomes" id="UP000183487"/>
    </source>
</evidence>
<keyword evidence="3 5" id="KW-1133">Transmembrane helix</keyword>
<dbReference type="InterPro" id="IPR011701">
    <property type="entry name" value="MFS"/>
</dbReference>
<feature type="transmembrane region" description="Helical" evidence="5">
    <location>
        <begin position="316"/>
        <end position="337"/>
    </location>
</feature>
<dbReference type="GO" id="GO:0005886">
    <property type="term" value="C:plasma membrane"/>
    <property type="evidence" value="ECO:0007669"/>
    <property type="project" value="TreeGrafter"/>
</dbReference>
<feature type="transmembrane region" description="Helical" evidence="5">
    <location>
        <begin position="50"/>
        <end position="73"/>
    </location>
</feature>
<dbReference type="InterPro" id="IPR020846">
    <property type="entry name" value="MFS_dom"/>
</dbReference>
<reference evidence="8" key="1">
    <citation type="submission" date="2016-10" db="EMBL/GenBank/DDBJ databases">
        <authorList>
            <person name="Varghese N."/>
        </authorList>
    </citation>
    <scope>NUCLEOTIDE SEQUENCE [LARGE SCALE GENOMIC DNA]</scope>
    <source>
        <strain evidence="8">GAS106B</strain>
    </source>
</reference>
<feature type="transmembrane region" description="Helical" evidence="5">
    <location>
        <begin position="80"/>
        <end position="99"/>
    </location>
</feature>
<evidence type="ECO:0000256" key="1">
    <source>
        <dbReference type="ARBA" id="ARBA00004141"/>
    </source>
</evidence>
<feature type="transmembrane region" description="Helical" evidence="5">
    <location>
        <begin position="143"/>
        <end position="163"/>
    </location>
</feature>
<feature type="transmembrane region" description="Helical" evidence="5">
    <location>
        <begin position="263"/>
        <end position="280"/>
    </location>
</feature>
<dbReference type="Gene3D" id="1.20.1250.20">
    <property type="entry name" value="MFS general substrate transporter like domains"/>
    <property type="match status" value="2"/>
</dbReference>
<dbReference type="InterPro" id="IPR005829">
    <property type="entry name" value="Sugar_transporter_CS"/>
</dbReference>
<dbReference type="PROSITE" id="PS50850">
    <property type="entry name" value="MFS"/>
    <property type="match status" value="1"/>
</dbReference>
<evidence type="ECO:0000259" key="6">
    <source>
        <dbReference type="PROSITE" id="PS50850"/>
    </source>
</evidence>
<feature type="transmembrane region" description="Helical" evidence="5">
    <location>
        <begin position="383"/>
        <end position="401"/>
    </location>
</feature>
<accession>A0A1H1K0N8</accession>
<evidence type="ECO:0000256" key="3">
    <source>
        <dbReference type="ARBA" id="ARBA00022989"/>
    </source>
</evidence>
<feature type="transmembrane region" description="Helical" evidence="5">
    <location>
        <begin position="229"/>
        <end position="251"/>
    </location>
</feature>
<dbReference type="PANTHER" id="PTHR23508">
    <property type="entry name" value="CARBOXYLIC ACID TRANSPORTER PROTEIN HOMOLOG"/>
    <property type="match status" value="1"/>
</dbReference>
<dbReference type="AlphaFoldDB" id="A0A1H1K0N8"/>
<evidence type="ECO:0000313" key="7">
    <source>
        <dbReference type="EMBL" id="SDR55487.1"/>
    </source>
</evidence>
<evidence type="ECO:0000256" key="5">
    <source>
        <dbReference type="SAM" id="Phobius"/>
    </source>
</evidence>
<feature type="transmembrane region" description="Helical" evidence="5">
    <location>
        <begin position="169"/>
        <end position="188"/>
    </location>
</feature>
<dbReference type="CDD" id="cd17371">
    <property type="entry name" value="MFS_MucK"/>
    <property type="match status" value="1"/>
</dbReference>
<proteinExistence type="predicted"/>
<evidence type="ECO:0000256" key="4">
    <source>
        <dbReference type="ARBA" id="ARBA00023136"/>
    </source>
</evidence>
<dbReference type="PROSITE" id="PS00217">
    <property type="entry name" value="SUGAR_TRANSPORT_2"/>
    <property type="match status" value="1"/>
</dbReference>
<keyword evidence="4 5" id="KW-0472">Membrane</keyword>
<feature type="domain" description="Major facilitator superfamily (MFS) profile" evidence="6">
    <location>
        <begin position="15"/>
        <end position="405"/>
    </location>
</feature>